<dbReference type="OrthoDB" id="2268956at2759"/>
<dbReference type="AlphaFoldDB" id="A0A367JJ03"/>
<protein>
    <submittedName>
        <fullName evidence="1">Uncharacterized protein</fullName>
    </submittedName>
</protein>
<name>A0A367JJ03_RHIST</name>
<accession>A0A367JJ03</accession>
<dbReference type="Proteomes" id="UP000253551">
    <property type="component" value="Unassembled WGS sequence"/>
</dbReference>
<comment type="caution">
    <text evidence="1">The sequence shown here is derived from an EMBL/GenBank/DDBJ whole genome shotgun (WGS) entry which is preliminary data.</text>
</comment>
<organism evidence="1 2">
    <name type="scientific">Rhizopus stolonifer</name>
    <name type="common">Rhizopus nigricans</name>
    <dbReference type="NCBI Taxonomy" id="4846"/>
    <lineage>
        <taxon>Eukaryota</taxon>
        <taxon>Fungi</taxon>
        <taxon>Fungi incertae sedis</taxon>
        <taxon>Mucoromycota</taxon>
        <taxon>Mucoromycotina</taxon>
        <taxon>Mucoromycetes</taxon>
        <taxon>Mucorales</taxon>
        <taxon>Mucorineae</taxon>
        <taxon>Rhizopodaceae</taxon>
        <taxon>Rhizopus</taxon>
    </lineage>
</organism>
<evidence type="ECO:0000313" key="2">
    <source>
        <dbReference type="Proteomes" id="UP000253551"/>
    </source>
</evidence>
<feature type="non-terminal residue" evidence="1">
    <location>
        <position position="1"/>
    </location>
</feature>
<evidence type="ECO:0000313" key="1">
    <source>
        <dbReference type="EMBL" id="RCH89866.1"/>
    </source>
</evidence>
<proteinExistence type="predicted"/>
<gene>
    <name evidence="1" type="ORF">CU098_004885</name>
</gene>
<reference evidence="1 2" key="1">
    <citation type="journal article" date="2018" name="G3 (Bethesda)">
        <title>Phylogenetic and Phylogenomic Definition of Rhizopus Species.</title>
        <authorList>
            <person name="Gryganskyi A.P."/>
            <person name="Golan J."/>
            <person name="Dolatabadi S."/>
            <person name="Mondo S."/>
            <person name="Robb S."/>
            <person name="Idnurm A."/>
            <person name="Muszewska A."/>
            <person name="Steczkiewicz K."/>
            <person name="Masonjones S."/>
            <person name="Liao H.L."/>
            <person name="Gajdeczka M.T."/>
            <person name="Anike F."/>
            <person name="Vuek A."/>
            <person name="Anishchenko I.M."/>
            <person name="Voigt K."/>
            <person name="de Hoog G.S."/>
            <person name="Smith M.E."/>
            <person name="Heitman J."/>
            <person name="Vilgalys R."/>
            <person name="Stajich J.E."/>
        </authorList>
    </citation>
    <scope>NUCLEOTIDE SEQUENCE [LARGE SCALE GENOMIC DNA]</scope>
    <source>
        <strain evidence="1 2">LSU 92-RS-03</strain>
    </source>
</reference>
<keyword evidence="2" id="KW-1185">Reference proteome</keyword>
<dbReference type="EMBL" id="PJQM01003257">
    <property type="protein sequence ID" value="RCH89866.1"/>
    <property type="molecule type" value="Genomic_DNA"/>
</dbReference>
<sequence length="112" mass="12379">LESIKHEIDRRDDEKLKSCSYNANGCHTGVVGGKTIELSLLEVAGVFGFSDISRSTKDHIKGSFGTLALLQEIELYERSTVDPFTKKKRAKTLTFNVQSKPSSTQNDSSRAN</sequence>